<dbReference type="Gene3D" id="3.40.50.300">
    <property type="entry name" value="P-loop containing nucleotide triphosphate hydrolases"/>
    <property type="match status" value="2"/>
</dbReference>
<dbReference type="NCBIfam" id="NF045780">
    <property type="entry name" value="TrlF_fam_ATP"/>
    <property type="match status" value="1"/>
</dbReference>
<dbReference type="AlphaFoldDB" id="A0A4Q5HLK2"/>
<dbReference type="InterPro" id="IPR016195">
    <property type="entry name" value="Pol/histidinol_Pase-like"/>
</dbReference>
<dbReference type="Proteomes" id="UP000441162">
    <property type="component" value="Unassembled WGS sequence"/>
</dbReference>
<feature type="compositionally biased region" description="Basic and acidic residues" evidence="1">
    <location>
        <begin position="496"/>
        <end position="505"/>
    </location>
</feature>
<evidence type="ECO:0000313" key="3">
    <source>
        <dbReference type="EMBL" id="KAA5397978.1"/>
    </source>
</evidence>
<dbReference type="GO" id="GO:0005524">
    <property type="term" value="F:ATP binding"/>
    <property type="evidence" value="ECO:0007669"/>
    <property type="project" value="InterPro"/>
</dbReference>
<dbReference type="GO" id="GO:0035312">
    <property type="term" value="F:5'-3' DNA exonuclease activity"/>
    <property type="evidence" value="ECO:0007669"/>
    <property type="project" value="TreeGrafter"/>
</dbReference>
<dbReference type="PANTHER" id="PTHR42924:SF3">
    <property type="entry name" value="POLYMERASE_HISTIDINOL PHOSPHATASE N-TERMINAL DOMAIN-CONTAINING PROTEIN"/>
    <property type="match status" value="1"/>
</dbReference>
<gene>
    <name evidence="4" type="ORF">F2Y51_19330</name>
    <name evidence="3" type="ORF">F2Y58_10555</name>
</gene>
<dbReference type="CDD" id="cd00267">
    <property type="entry name" value="ABC_ATPase"/>
    <property type="match status" value="1"/>
</dbReference>
<feature type="domain" description="Polymerase/histidinol phosphatase N-terminal" evidence="2">
    <location>
        <begin position="12"/>
        <end position="77"/>
    </location>
</feature>
<evidence type="ECO:0000313" key="6">
    <source>
        <dbReference type="Proteomes" id="UP000481616"/>
    </source>
</evidence>
<comment type="caution">
    <text evidence="3">The sequence shown here is derived from an EMBL/GenBank/DDBJ whole genome shotgun (WGS) entry which is preliminary data.</text>
</comment>
<organism evidence="3 6">
    <name type="scientific">Phocaeicola dorei</name>
    <dbReference type="NCBI Taxonomy" id="357276"/>
    <lineage>
        <taxon>Bacteria</taxon>
        <taxon>Pseudomonadati</taxon>
        <taxon>Bacteroidota</taxon>
        <taxon>Bacteroidia</taxon>
        <taxon>Bacteroidales</taxon>
        <taxon>Bacteroidaceae</taxon>
        <taxon>Phocaeicola</taxon>
    </lineage>
</organism>
<dbReference type="InterPro" id="IPR004013">
    <property type="entry name" value="PHP_dom"/>
</dbReference>
<protein>
    <submittedName>
        <fullName evidence="3">AAA family ATPase</fullName>
    </submittedName>
</protein>
<dbReference type="GO" id="GO:0004534">
    <property type="term" value="F:5'-3' RNA exonuclease activity"/>
    <property type="evidence" value="ECO:0007669"/>
    <property type="project" value="TreeGrafter"/>
</dbReference>
<evidence type="ECO:0000259" key="2">
    <source>
        <dbReference type="SMART" id="SM00481"/>
    </source>
</evidence>
<reference evidence="5 6" key="1">
    <citation type="journal article" date="2019" name="Nat. Med.">
        <title>A library of human gut bacterial isolates paired with longitudinal multiomics data enables mechanistic microbiome research.</title>
        <authorList>
            <person name="Poyet M."/>
            <person name="Groussin M."/>
            <person name="Gibbons S.M."/>
            <person name="Avila-Pacheco J."/>
            <person name="Jiang X."/>
            <person name="Kearney S.M."/>
            <person name="Perrotta A.R."/>
            <person name="Berdy B."/>
            <person name="Zhao S."/>
            <person name="Lieberman T.D."/>
            <person name="Swanson P.K."/>
            <person name="Smith M."/>
            <person name="Roesemann S."/>
            <person name="Alexander J.E."/>
            <person name="Rich S.A."/>
            <person name="Livny J."/>
            <person name="Vlamakis H."/>
            <person name="Clish C."/>
            <person name="Bullock K."/>
            <person name="Deik A."/>
            <person name="Scott J."/>
            <person name="Pierce K.A."/>
            <person name="Xavier R.J."/>
            <person name="Alm E.J."/>
        </authorList>
    </citation>
    <scope>NUCLEOTIDE SEQUENCE [LARGE SCALE GENOMIC DNA]</scope>
    <source>
        <strain evidence="3 6">BIOML-A1</strain>
        <strain evidence="4 5">BIOML-A4</strain>
    </source>
</reference>
<dbReference type="InterPro" id="IPR003141">
    <property type="entry name" value="Pol/His_phosphatase_N"/>
</dbReference>
<dbReference type="SMART" id="SM00481">
    <property type="entry name" value="POLIIIAc"/>
    <property type="match status" value="1"/>
</dbReference>
<evidence type="ECO:0000256" key="1">
    <source>
        <dbReference type="SAM" id="MobiDB-lite"/>
    </source>
</evidence>
<accession>A0A4Q5HLK2</accession>
<dbReference type="SUPFAM" id="SSF89550">
    <property type="entry name" value="PHP domain-like"/>
    <property type="match status" value="1"/>
</dbReference>
<dbReference type="InterPro" id="IPR052018">
    <property type="entry name" value="PHP_domain"/>
</dbReference>
<feature type="region of interest" description="Disordered" evidence="1">
    <location>
        <begin position="489"/>
        <end position="512"/>
    </location>
</feature>
<dbReference type="SUPFAM" id="SSF52540">
    <property type="entry name" value="P-loop containing nucleoside triphosphate hydrolases"/>
    <property type="match status" value="1"/>
</dbReference>
<sequence>MNSKFGSLWRKWDLHIHTDASDGKGTCEEILKEAAAKKISCIAVTDHHTVANIDIMKSLAEPMKIKVISGVEFRTEYGKASVHMIGLFPDEYNGTKLDADFLTENVLNPLGITRSKMILKGKETLKDDTKDDEIYFKTGMFQVQVNFKEAAHLIHKYGGLVTVHAGSKSNSIDEEMKHEGKAKKNVSIEDSLGPVKEELFNEGYIDICDITNPKEAIFYLKTFGKPSITTSDAHEVKEVGTKACWIKADLTFEGLKQILAEPERVSYDVPEILERIRKNPYKFIKGLQINRTSTATMPEKWFDNIDIPLNPGLVAVIGNKGSGKSALTDIVALCADTAIQNWSFLTPSKFRMAKPYNRSKQTEASIEWFDKSHSTIKTLDMSSDTTQPERVKYIPQNFLETLCTTEDDNQFESELKKIIFQYLEPAKRYGQNDLDSIINYLTKENTASCIGIQDMISKINKDIIDKEAMLDPEYKKKLANDLAFKQEQLSNAQTSKPKEVQKPSIEDNPEAQQSKLKIEQLQDACRQLELNIQSARDSREKLIRLIQDITVSKDKLIRLTMNIESEKNELKPLYAGIGLNIDDVLTIKFNKELIDSSIGKLSEQLAEIEQKLNETKEGSLVYVYKKTLEQLEVAKEKLSAPELEYQKYLKDKQEWEKMIEDIIGTPDKNDTIKFLQARIEYIERNLQMDLDQQKELRKQYVTELMLKKHEVLDIYNNLFAPIVKFIEEYKEDLKDYPIEFDASFAIRNFADRFFDFISQQASGSYYGKEQGALRIKENVESVEEDKIESFVHFACIVNDDLSKDKRDNQNSIRQIDSQLKKGHSKQELYDFIYGMDYVMPFFQLKMNGKPLSSLSPGERGALLLLLYLFIDMDDKPLIIDQPEENLDNESVFKYLVHFIKAAKKKRQIIMVTHNPNLAVVCDADQIIQMKIDKLHGNEVTYESGAIENPKINKIIVDILEGTYPAFHNRDCKYFDKSLKIKI</sequence>
<dbReference type="InterPro" id="IPR027417">
    <property type="entry name" value="P-loop_NTPase"/>
</dbReference>
<dbReference type="EMBL" id="VVYY01000008">
    <property type="protein sequence ID" value="KAA5397978.1"/>
    <property type="molecule type" value="Genomic_DNA"/>
</dbReference>
<dbReference type="RefSeq" id="WP_130054427.1">
    <property type="nucleotide sequence ID" value="NZ_RCXK01000024.1"/>
</dbReference>
<dbReference type="GO" id="GO:0016887">
    <property type="term" value="F:ATP hydrolysis activity"/>
    <property type="evidence" value="ECO:0007669"/>
    <property type="project" value="InterPro"/>
</dbReference>
<evidence type="ECO:0000313" key="5">
    <source>
        <dbReference type="Proteomes" id="UP000441162"/>
    </source>
</evidence>
<dbReference type="PANTHER" id="PTHR42924">
    <property type="entry name" value="EXONUCLEASE"/>
    <property type="match status" value="1"/>
</dbReference>
<dbReference type="Pfam" id="PF02811">
    <property type="entry name" value="PHP"/>
    <property type="match status" value="1"/>
</dbReference>
<dbReference type="Gene3D" id="3.20.20.140">
    <property type="entry name" value="Metal-dependent hydrolases"/>
    <property type="match status" value="1"/>
</dbReference>
<name>A0A4Q5HLK2_9BACT</name>
<dbReference type="InterPro" id="IPR054787">
    <property type="entry name" value="TrlF_ATPase"/>
</dbReference>
<dbReference type="Proteomes" id="UP000481616">
    <property type="component" value="Unassembled WGS sequence"/>
</dbReference>
<evidence type="ECO:0000313" key="4">
    <source>
        <dbReference type="EMBL" id="KAA5402200.1"/>
    </source>
</evidence>
<proteinExistence type="predicted"/>
<dbReference type="EMBL" id="VVZA01000024">
    <property type="protein sequence ID" value="KAA5402200.1"/>
    <property type="molecule type" value="Genomic_DNA"/>
</dbReference>